<evidence type="ECO:0000313" key="2">
    <source>
        <dbReference type="EMBL" id="MCZ9289956.1"/>
    </source>
</evidence>
<accession>A0A9X3RGL5</accession>
<proteinExistence type="predicted"/>
<dbReference type="GO" id="GO:0016787">
    <property type="term" value="F:hydrolase activity"/>
    <property type="evidence" value="ECO:0007669"/>
    <property type="project" value="UniProtKB-KW"/>
</dbReference>
<dbReference type="Pfam" id="PF03663">
    <property type="entry name" value="Glyco_hydro_76"/>
    <property type="match status" value="1"/>
</dbReference>
<dbReference type="InterPro" id="IPR008928">
    <property type="entry name" value="6-hairpin_glycosidase_sf"/>
</dbReference>
<dbReference type="InterPro" id="IPR014512">
    <property type="entry name" value="O_gly_hydro"/>
</dbReference>
<feature type="compositionally biased region" description="Low complexity" evidence="1">
    <location>
        <begin position="29"/>
        <end position="66"/>
    </location>
</feature>
<dbReference type="SUPFAM" id="SSF48208">
    <property type="entry name" value="Six-hairpin glycosidases"/>
    <property type="match status" value="1"/>
</dbReference>
<feature type="region of interest" description="Disordered" evidence="1">
    <location>
        <begin position="1"/>
        <end position="71"/>
    </location>
</feature>
<name>A0A9X3RGL5_9CORY</name>
<keyword evidence="3" id="KW-1185">Reference proteome</keyword>
<dbReference type="GO" id="GO:0005975">
    <property type="term" value="P:carbohydrate metabolic process"/>
    <property type="evidence" value="ECO:0007669"/>
    <property type="project" value="InterPro"/>
</dbReference>
<evidence type="ECO:0000256" key="1">
    <source>
        <dbReference type="SAM" id="MobiDB-lite"/>
    </source>
</evidence>
<dbReference type="Proteomes" id="UP001146469">
    <property type="component" value="Unassembled WGS sequence"/>
</dbReference>
<dbReference type="PANTHER" id="PTHR47791:SF3">
    <property type="entry name" value="MEIOTICALLY UP-REGULATED GENE 191 PROTEIN"/>
    <property type="match status" value="1"/>
</dbReference>
<reference evidence="2" key="1">
    <citation type="submission" date="2022-02" db="EMBL/GenBank/DDBJ databases">
        <title>Corynebacterium sp. from urogenital microbiome.</title>
        <authorList>
            <person name="Cappelli E.A."/>
            <person name="Ribeiro T.G."/>
            <person name="Peixe L."/>
        </authorList>
    </citation>
    <scope>NUCLEOTIDE SEQUENCE</scope>
    <source>
        <strain evidence="2">C8Ua_174</strain>
    </source>
</reference>
<evidence type="ECO:0000313" key="3">
    <source>
        <dbReference type="Proteomes" id="UP001146469"/>
    </source>
</evidence>
<dbReference type="EMBL" id="JAKMUT010000005">
    <property type="protein sequence ID" value="MCZ9289956.1"/>
    <property type="molecule type" value="Genomic_DNA"/>
</dbReference>
<organism evidence="2 3">
    <name type="scientific">Corynebacterium evansiae</name>
    <dbReference type="NCBI Taxonomy" id="2913499"/>
    <lineage>
        <taxon>Bacteria</taxon>
        <taxon>Bacillati</taxon>
        <taxon>Actinomycetota</taxon>
        <taxon>Actinomycetes</taxon>
        <taxon>Mycobacteriales</taxon>
        <taxon>Corynebacteriaceae</taxon>
        <taxon>Corynebacterium</taxon>
    </lineage>
</organism>
<dbReference type="InterPro" id="IPR005198">
    <property type="entry name" value="Glyco_hydro_76"/>
</dbReference>
<comment type="caution">
    <text evidence="2">The sequence shown here is derived from an EMBL/GenBank/DDBJ whole genome shotgun (WGS) entry which is preliminary data.</text>
</comment>
<protein>
    <submittedName>
        <fullName evidence="2">Glycoside hydrolase family 76</fullName>
    </submittedName>
</protein>
<dbReference type="RefSeq" id="WP_269944610.1">
    <property type="nucleotide sequence ID" value="NZ_JAKMUT010000005.1"/>
</dbReference>
<keyword evidence="2" id="KW-0378">Hydrolase</keyword>
<dbReference type="AlphaFoldDB" id="A0A9X3RGL5"/>
<dbReference type="PANTHER" id="PTHR47791">
    <property type="entry name" value="MEIOTICALLY UP-REGULATED GENE 191 PROTEIN"/>
    <property type="match status" value="1"/>
</dbReference>
<dbReference type="PIRSF" id="PIRSF021505">
    <property type="entry name" value="O_gly_hdrol"/>
    <property type="match status" value="1"/>
</dbReference>
<gene>
    <name evidence="2" type="ORF">L8V00_07040</name>
</gene>
<sequence>MFNLPGKKKRSSKSSQVGDISAAPQESVEGQTGTEAAEQAGQAGLEAAGQAGIEAAGQAAEASPAESPNPNQELIERWDHRADLAYQAVYERHASRLWGIPRTTLGVIAWPPTTRDRMFVRWHYWWQAHYIDNLIDAAIRRPTHSRIFAIRRHLRAMRIRNLRSLTANHYYDDKAWLALALQRVANTPKIQAKLGTPRELEPLVENIFEGVDSLTGVLPWRTQETFYNVPTNGPAAILAARNGDIETAERLINWTFDNLINEDGLVMDGIHMRMAGPEPVTAVHPYCQGVMLGACVELALARRRAAGVEDRTVSDVGVKEITRIHGLLRAIEVHLTDSDGAINARTAGGDGGLFNGILARYLSLVVECLPTPGRHGTEAVAIARRIVLATAEQVWRFRLEVDGLPVFSADWSKDATMPQAGGLVGATIAGAVASSDIAERDLSVQLSGWMLMEAAARTIAAE</sequence>
<dbReference type="Gene3D" id="1.50.10.20">
    <property type="match status" value="1"/>
</dbReference>
<feature type="compositionally biased region" description="Basic residues" evidence="1">
    <location>
        <begin position="1"/>
        <end position="12"/>
    </location>
</feature>
<dbReference type="InterPro" id="IPR053169">
    <property type="entry name" value="MUG_Protein"/>
</dbReference>